<accession>A0AAX2JEM4</accession>
<dbReference type="GeneID" id="78454286"/>
<name>A0AAX2JEM4_9FUSO</name>
<protein>
    <recommendedName>
        <fullName evidence="3">Phage tail protein</fullName>
    </recommendedName>
</protein>
<dbReference type="Proteomes" id="UP000249008">
    <property type="component" value="Chromosome 1"/>
</dbReference>
<proteinExistence type="predicted"/>
<evidence type="ECO:0008006" key="3">
    <source>
        <dbReference type="Google" id="ProtNLM"/>
    </source>
</evidence>
<organism evidence="1 2">
    <name type="scientific">Fusobacterium ulcerans</name>
    <dbReference type="NCBI Taxonomy" id="861"/>
    <lineage>
        <taxon>Bacteria</taxon>
        <taxon>Fusobacteriati</taxon>
        <taxon>Fusobacteriota</taxon>
        <taxon>Fusobacteriia</taxon>
        <taxon>Fusobacteriales</taxon>
        <taxon>Fusobacteriaceae</taxon>
        <taxon>Fusobacterium</taxon>
    </lineage>
</organism>
<gene>
    <name evidence="1" type="ORF">NCTC12112_03020</name>
</gene>
<dbReference type="EMBL" id="LS483487">
    <property type="protein sequence ID" value="SQJ15536.1"/>
    <property type="molecule type" value="Genomic_DNA"/>
</dbReference>
<sequence length="265" mass="28598">MVNIKEVVHNSKERFLEVQPNGAGLYIGMQAYEAIKNESEYTDSMKTIIPKMELLTGTLAGKEFTVTTGTVEVMAAPKNVVVALFDKSELAGLATAENFKGMANPNLVEIVKVTATTASSITLANEPVNSAFINAVLLENDGYIDVAQITDFSSTEQQAEISTNNKHSNGYESAIGGLKTSSIDGIQGYYHPDFPSVATINFAFDGEYTIKARHGALKQRNTPYIEGVYKVAEFTHSGTLDGGSALSYTASLKLQSGMIEKKVFQ</sequence>
<reference evidence="1 2" key="1">
    <citation type="submission" date="2018-06" db="EMBL/GenBank/DDBJ databases">
        <authorList>
            <consortium name="Pathogen Informatics"/>
            <person name="Doyle S."/>
        </authorList>
    </citation>
    <scope>NUCLEOTIDE SEQUENCE [LARGE SCALE GENOMIC DNA]</scope>
    <source>
        <strain evidence="1 2">NCTC12112</strain>
    </source>
</reference>
<dbReference type="KEGG" id="ful:C4N20_05665"/>
<dbReference type="RefSeq" id="WP_005979796.1">
    <property type="nucleotide sequence ID" value="NZ_CABKNW010000004.1"/>
</dbReference>
<evidence type="ECO:0000313" key="2">
    <source>
        <dbReference type="Proteomes" id="UP000249008"/>
    </source>
</evidence>
<evidence type="ECO:0000313" key="1">
    <source>
        <dbReference type="EMBL" id="SQJ15536.1"/>
    </source>
</evidence>
<dbReference type="AlphaFoldDB" id="A0AAX2JEM4"/>